<dbReference type="AlphaFoldDB" id="J0CYD1"/>
<dbReference type="Proteomes" id="UP000006514">
    <property type="component" value="Unassembled WGS sequence"/>
</dbReference>
<dbReference type="InterPro" id="IPR040521">
    <property type="entry name" value="KDZ"/>
</dbReference>
<sequence>MRIRKAVVIQEDSLARSDHEDDGDTQKTDVNVRLPSTPRKRGSTANVTPSSSPRKRWRKAYVSISEGTLEQASDDEGDDAMAGTTAEPNTDAYDASDEGDAENTPRPSRIKDSSPKKGDKQEAKGNRKKTSEQVAEYLEREAEILSCFFIQDYDACAGSRCPCGRWKGDTNEGNFLKRLWRCSECFHPPVCCEICIVETHKNNPFHRVQRWNDSFFERLTLRDAGLVFHLGHGGESCPMAPSGAAPTKMTICDLQGFQAVDVCFCRCSGAASELSQLICARLFPATLSRPRSAFTWTLMDDLRLDMVQSKKAIYDYFTKLVRLSRNAEVNADKKGYENLSRSSRLYNAAMRVRQSGQGQGIDKILQTLYPGLLYPGSVMLPCPSCPHPGFNTPDDVEDLVKDPRQEHKYRLNLGMDGNYKLYHKHKLMDVNDVSIFDGRGAYVKQSVLADFRKDFGNYTEWYLPERRQDARENARQSLIDIVIGERFPDIDLALMRSYGPEPARWLTTLLSFDKNCQYWVNFRKRVGDEFGDDSVETQLASQTLFCVPKFHISNHVEDCQFQFHPAHVIGAGRVSGEEVEPPWVELGQAGAQSRDSNPGHRQEIIEDAISDWNFKKLVGIVRALLKRAKEVAFHLPRAKEFFIALSANLDDARVTRWLREFPTESAEYPLH</sequence>
<evidence type="ECO:0000259" key="2">
    <source>
        <dbReference type="Pfam" id="PF18803"/>
    </source>
</evidence>
<dbReference type="KEGG" id="adl:AURDEDRAFT_174619"/>
<protein>
    <recommendedName>
        <fullName evidence="2">CxC2-like cysteine cluster KDZ transposase-associated domain-containing protein</fullName>
    </recommendedName>
</protein>
<feature type="domain" description="CxC2-like cysteine cluster KDZ transposase-associated" evidence="2">
    <location>
        <begin position="221"/>
        <end position="327"/>
    </location>
</feature>
<dbReference type="Pfam" id="PF18803">
    <property type="entry name" value="CxC2"/>
    <property type="match status" value="1"/>
</dbReference>
<dbReference type="InterPro" id="IPR041457">
    <property type="entry name" value="CxC2_KDZ-assoc"/>
</dbReference>
<name>J0CYD1_AURST</name>
<dbReference type="eggNOG" id="ENOG502SJXV">
    <property type="taxonomic scope" value="Eukaryota"/>
</dbReference>
<feature type="compositionally biased region" description="Polar residues" evidence="1">
    <location>
        <begin position="43"/>
        <end position="52"/>
    </location>
</feature>
<evidence type="ECO:0000256" key="1">
    <source>
        <dbReference type="SAM" id="MobiDB-lite"/>
    </source>
</evidence>
<feature type="region of interest" description="Disordered" evidence="1">
    <location>
        <begin position="1"/>
        <end position="132"/>
    </location>
</feature>
<feature type="compositionally biased region" description="Basic and acidic residues" evidence="1">
    <location>
        <begin position="13"/>
        <end position="27"/>
    </location>
</feature>
<dbReference type="Pfam" id="PF18758">
    <property type="entry name" value="KDZ"/>
    <property type="match status" value="1"/>
</dbReference>
<gene>
    <name evidence="3" type="ORF">AURDEDRAFT_174619</name>
</gene>
<feature type="compositionally biased region" description="Basic and acidic residues" evidence="1">
    <location>
        <begin position="109"/>
        <end position="132"/>
    </location>
</feature>
<keyword evidence="4" id="KW-1185">Reference proteome</keyword>
<dbReference type="PANTHER" id="PTHR33104">
    <property type="entry name" value="SI:DKEY-29D5.2"/>
    <property type="match status" value="1"/>
</dbReference>
<accession>J0CYD1</accession>
<dbReference type="OrthoDB" id="3149508at2759"/>
<dbReference type="PANTHER" id="PTHR33104:SF2">
    <property type="entry name" value="CXC3 LIKE CYSTEINE CLUSTER DOMAIN-CONTAINING PROTEIN"/>
    <property type="match status" value="1"/>
</dbReference>
<dbReference type="InParanoid" id="J0CYD1"/>
<evidence type="ECO:0000313" key="4">
    <source>
        <dbReference type="Proteomes" id="UP000006514"/>
    </source>
</evidence>
<dbReference type="EMBL" id="JH687865">
    <property type="protein sequence ID" value="EJD36303.1"/>
    <property type="molecule type" value="Genomic_DNA"/>
</dbReference>
<organism evidence="3 4">
    <name type="scientific">Auricularia subglabra (strain TFB-10046 / SS5)</name>
    <name type="common">White-rot fungus</name>
    <name type="synonym">Auricularia delicata (strain TFB10046)</name>
    <dbReference type="NCBI Taxonomy" id="717982"/>
    <lineage>
        <taxon>Eukaryota</taxon>
        <taxon>Fungi</taxon>
        <taxon>Dikarya</taxon>
        <taxon>Basidiomycota</taxon>
        <taxon>Agaricomycotina</taxon>
        <taxon>Agaricomycetes</taxon>
        <taxon>Auriculariales</taxon>
        <taxon>Auriculariaceae</taxon>
        <taxon>Auricularia</taxon>
    </lineage>
</organism>
<reference evidence="4" key="1">
    <citation type="journal article" date="2012" name="Science">
        <title>The Paleozoic origin of enzymatic lignin decomposition reconstructed from 31 fungal genomes.</title>
        <authorList>
            <person name="Floudas D."/>
            <person name="Binder M."/>
            <person name="Riley R."/>
            <person name="Barry K."/>
            <person name="Blanchette R.A."/>
            <person name="Henrissat B."/>
            <person name="Martinez A.T."/>
            <person name="Otillar R."/>
            <person name="Spatafora J.W."/>
            <person name="Yadav J.S."/>
            <person name="Aerts A."/>
            <person name="Benoit I."/>
            <person name="Boyd A."/>
            <person name="Carlson A."/>
            <person name="Copeland A."/>
            <person name="Coutinho P.M."/>
            <person name="de Vries R.P."/>
            <person name="Ferreira P."/>
            <person name="Findley K."/>
            <person name="Foster B."/>
            <person name="Gaskell J."/>
            <person name="Glotzer D."/>
            <person name="Gorecki P."/>
            <person name="Heitman J."/>
            <person name="Hesse C."/>
            <person name="Hori C."/>
            <person name="Igarashi K."/>
            <person name="Jurgens J.A."/>
            <person name="Kallen N."/>
            <person name="Kersten P."/>
            <person name="Kohler A."/>
            <person name="Kuees U."/>
            <person name="Kumar T.K.A."/>
            <person name="Kuo A."/>
            <person name="LaButti K."/>
            <person name="Larrondo L.F."/>
            <person name="Lindquist E."/>
            <person name="Ling A."/>
            <person name="Lombard V."/>
            <person name="Lucas S."/>
            <person name="Lundell T."/>
            <person name="Martin R."/>
            <person name="McLaughlin D.J."/>
            <person name="Morgenstern I."/>
            <person name="Morin E."/>
            <person name="Murat C."/>
            <person name="Nagy L.G."/>
            <person name="Nolan M."/>
            <person name="Ohm R.A."/>
            <person name="Patyshakuliyeva A."/>
            <person name="Rokas A."/>
            <person name="Ruiz-Duenas F.J."/>
            <person name="Sabat G."/>
            <person name="Salamov A."/>
            <person name="Samejima M."/>
            <person name="Schmutz J."/>
            <person name="Slot J.C."/>
            <person name="St John F."/>
            <person name="Stenlid J."/>
            <person name="Sun H."/>
            <person name="Sun S."/>
            <person name="Syed K."/>
            <person name="Tsang A."/>
            <person name="Wiebenga A."/>
            <person name="Young D."/>
            <person name="Pisabarro A."/>
            <person name="Eastwood D.C."/>
            <person name="Martin F."/>
            <person name="Cullen D."/>
            <person name="Grigoriev I.V."/>
            <person name="Hibbett D.S."/>
        </authorList>
    </citation>
    <scope>NUCLEOTIDE SEQUENCE [LARGE SCALE GENOMIC DNA]</scope>
    <source>
        <strain evidence="4">TFB10046</strain>
    </source>
</reference>
<proteinExistence type="predicted"/>
<evidence type="ECO:0000313" key="3">
    <source>
        <dbReference type="EMBL" id="EJD36303.1"/>
    </source>
</evidence>
<dbReference type="OMA" id="ICIVETH"/>